<organism evidence="2 3">
    <name type="scientific">Pseudomonas syringae</name>
    <dbReference type="NCBI Taxonomy" id="317"/>
    <lineage>
        <taxon>Bacteria</taxon>
        <taxon>Pseudomonadati</taxon>
        <taxon>Pseudomonadota</taxon>
        <taxon>Gammaproteobacteria</taxon>
        <taxon>Pseudomonadales</taxon>
        <taxon>Pseudomonadaceae</taxon>
        <taxon>Pseudomonas</taxon>
    </lineage>
</organism>
<comment type="caution">
    <text evidence="2">The sequence shown here is derived from an EMBL/GenBank/DDBJ whole genome shotgun (WGS) entry which is preliminary data.</text>
</comment>
<name>A0A9Q4FJD8_PSESX</name>
<feature type="non-terminal residue" evidence="2">
    <location>
        <position position="1"/>
    </location>
</feature>
<feature type="region of interest" description="Disordered" evidence="1">
    <location>
        <begin position="1"/>
        <end position="20"/>
    </location>
</feature>
<evidence type="ECO:0000313" key="2">
    <source>
        <dbReference type="EMBL" id="MCF5632466.1"/>
    </source>
</evidence>
<dbReference type="Proteomes" id="UP000814010">
    <property type="component" value="Unassembled WGS sequence"/>
</dbReference>
<gene>
    <name evidence="2" type="ORF">GIV53_24955</name>
</gene>
<evidence type="ECO:0000256" key="1">
    <source>
        <dbReference type="SAM" id="MobiDB-lite"/>
    </source>
</evidence>
<accession>A0A9Q4FJD8</accession>
<proteinExistence type="predicted"/>
<reference evidence="2" key="1">
    <citation type="submission" date="2019-11" db="EMBL/GenBank/DDBJ databases">
        <title>Epiphytic Pseudomonas syringae from cherry orchards.</title>
        <authorList>
            <person name="Hulin M.T."/>
        </authorList>
    </citation>
    <scope>NUCLEOTIDE SEQUENCE</scope>
    <source>
        <strain evidence="2">PA-2-5E</strain>
    </source>
</reference>
<evidence type="ECO:0000313" key="3">
    <source>
        <dbReference type="Proteomes" id="UP000814010"/>
    </source>
</evidence>
<protein>
    <submittedName>
        <fullName evidence="2">Type III effector HrpK</fullName>
    </submittedName>
</protein>
<dbReference type="EMBL" id="WKAE01000459">
    <property type="protein sequence ID" value="MCF5632466.1"/>
    <property type="molecule type" value="Genomic_DNA"/>
</dbReference>
<sequence length="226" mass="23020">EGGALKQLLGQKKADAGESLQTADNQKAIYDSVLPSDFTQSQQSDYLNSTVTQLQDSKKGRKLLEGKNEDNQGPSIVSQVASEMGPRALQSVMGFASVSDMLAQGNKLGAAQTIVDSAKLGGEAIKGGIDAGAKMMGREASAGLGRMAGQIAGRAIGMVAGEATGLAAGAALGAAIPVIGWAIDGAMALGFGISAIVDAVKKHKAQKAFDHNVDPVLEQFGISKAH</sequence>
<dbReference type="AlphaFoldDB" id="A0A9Q4FJD8"/>